<dbReference type="PANTHER" id="PTHR38797">
    <property type="entry name" value="NUCLEAR PORE COMPLEX PROTEIN NUP85-RELATED"/>
    <property type="match status" value="1"/>
</dbReference>
<reference evidence="2" key="1">
    <citation type="submission" date="2017-03" db="EMBL/GenBank/DDBJ databases">
        <authorList>
            <person name="Afonso C.L."/>
            <person name="Miller P.J."/>
            <person name="Scott M.A."/>
            <person name="Spackman E."/>
            <person name="Goraichik I."/>
            <person name="Dimitrov K.M."/>
            <person name="Suarez D.L."/>
            <person name="Swayne D.E."/>
        </authorList>
    </citation>
    <scope>NUCLEOTIDE SEQUENCE [LARGE SCALE GENOMIC DNA]</scope>
</reference>
<evidence type="ECO:0000313" key="1">
    <source>
        <dbReference type="EMBL" id="KAA6411750.1"/>
    </source>
</evidence>
<sequence length="263" mass="29249">MADAWFADKIAPDSAKDDGCHPQEAEVLKSYLRGTIPTASEAARAITLPIESETNPIAEVPRLWALLIDALTDLPASYQASKKQPSQSRTQALWRELIGFGHLWADLHHTGQWRRLIKTCSQAERDAFRKDIQNNAAIEARLLVAQLGAIPLSWGYECICDALEKSNAALDMEVAAAAEWLRVAGKRIYGEIGERETNYALASSRDLWKGGEKMSEERWMFWKERLRSVAKKGELGEGTRDAAKEAIETMEAAEDDTSTFPGT</sequence>
<dbReference type="OrthoDB" id="5392447at2759"/>
<dbReference type="InterPro" id="IPR022085">
    <property type="entry name" value="OpdG"/>
</dbReference>
<name>A0A1W5DD56_9LECA</name>
<organism evidence="2 3">
    <name type="scientific">Lasallia pustulata</name>
    <dbReference type="NCBI Taxonomy" id="136370"/>
    <lineage>
        <taxon>Eukaryota</taxon>
        <taxon>Fungi</taxon>
        <taxon>Dikarya</taxon>
        <taxon>Ascomycota</taxon>
        <taxon>Pezizomycotina</taxon>
        <taxon>Lecanoromycetes</taxon>
        <taxon>OSLEUM clade</taxon>
        <taxon>Umbilicariomycetidae</taxon>
        <taxon>Umbilicariales</taxon>
        <taxon>Umbilicariaceae</taxon>
        <taxon>Lasallia</taxon>
    </lineage>
</organism>
<gene>
    <name evidence="1" type="ORF">FRX48_05031</name>
</gene>
<accession>A0A1W5DD56</accession>
<dbReference type="Proteomes" id="UP000324767">
    <property type="component" value="Unassembled WGS sequence"/>
</dbReference>
<dbReference type="AlphaFoldDB" id="A0A1W5DD56"/>
<dbReference type="EMBL" id="VXIT01000007">
    <property type="protein sequence ID" value="KAA6411750.1"/>
    <property type="molecule type" value="Genomic_DNA"/>
</dbReference>
<dbReference type="EMBL" id="FWEW01003784">
    <property type="protein sequence ID" value="SLM41104.1"/>
    <property type="molecule type" value="Genomic_DNA"/>
</dbReference>
<proteinExistence type="predicted"/>
<evidence type="ECO:0000313" key="2">
    <source>
        <dbReference type="EMBL" id="SLM41104.1"/>
    </source>
</evidence>
<dbReference type="Pfam" id="PF12311">
    <property type="entry name" value="DUF3632"/>
    <property type="match status" value="1"/>
</dbReference>
<reference evidence="1 4" key="3">
    <citation type="submission" date="2019-09" db="EMBL/GenBank/DDBJ databases">
        <title>The hologenome of the rock-dwelling lichen Lasallia pustulata.</title>
        <authorList>
            <person name="Greshake Tzovaras B."/>
            <person name="Segers F."/>
            <person name="Bicker A."/>
            <person name="Dal Grande F."/>
            <person name="Otte J."/>
            <person name="Hankeln T."/>
            <person name="Schmitt I."/>
            <person name="Ebersberger I."/>
        </authorList>
    </citation>
    <scope>NUCLEOTIDE SEQUENCE [LARGE SCALE GENOMIC DNA]</scope>
    <source>
        <strain evidence="1">A1-1</strain>
    </source>
</reference>
<dbReference type="Proteomes" id="UP000192927">
    <property type="component" value="Unassembled WGS sequence"/>
</dbReference>
<reference evidence="3" key="2">
    <citation type="submission" date="2017-03" db="EMBL/GenBank/DDBJ databases">
        <authorList>
            <person name="Sharma R."/>
            <person name="Thines M."/>
        </authorList>
    </citation>
    <scope>NUCLEOTIDE SEQUENCE [LARGE SCALE GENOMIC DNA]</scope>
</reference>
<keyword evidence="3" id="KW-1185">Reference proteome</keyword>
<protein>
    <submittedName>
        <fullName evidence="2">Uncharacterized protein</fullName>
    </submittedName>
</protein>
<dbReference type="PANTHER" id="PTHR38797:SF4">
    <property type="entry name" value="NUCLEAR PORE COMPLEX PROTEIN NUP85"/>
    <property type="match status" value="1"/>
</dbReference>
<evidence type="ECO:0000313" key="3">
    <source>
        <dbReference type="Proteomes" id="UP000192927"/>
    </source>
</evidence>
<dbReference type="InterPro" id="IPR053204">
    <property type="entry name" value="Oxopyrrolidines_Biosynth-assoc"/>
</dbReference>
<evidence type="ECO:0000313" key="4">
    <source>
        <dbReference type="Proteomes" id="UP000324767"/>
    </source>
</evidence>